<comment type="caution">
    <text evidence="1">The sequence shown here is derived from an EMBL/GenBank/DDBJ whole genome shotgun (WGS) entry which is preliminary data.</text>
</comment>
<reference evidence="1 2" key="1">
    <citation type="journal article" date="2024" name="IMA Fungus">
        <title>Apiospora arundinis, a panoply of carbohydrate-active enzymes and secondary metabolites.</title>
        <authorList>
            <person name="Sorensen T."/>
            <person name="Petersen C."/>
            <person name="Muurmann A.T."/>
            <person name="Christiansen J.V."/>
            <person name="Brundto M.L."/>
            <person name="Overgaard C.K."/>
            <person name="Boysen A.T."/>
            <person name="Wollenberg R.D."/>
            <person name="Larsen T.O."/>
            <person name="Sorensen J.L."/>
            <person name="Nielsen K.L."/>
            <person name="Sondergaard T.E."/>
        </authorList>
    </citation>
    <scope>NUCLEOTIDE SEQUENCE [LARGE SCALE GENOMIC DNA]</scope>
    <source>
        <strain evidence="1 2">AAU 773</strain>
    </source>
</reference>
<proteinExistence type="predicted"/>
<keyword evidence="2" id="KW-1185">Reference proteome</keyword>
<name>A0ABR2I1W9_9PEZI</name>
<sequence length="119" mass="13137">MYANLHMPWSVDPLIAAFPQSLSVRREWNRDGELESGQEDFYGGSSVVTLEDLANSLGTSSMVTRWREEHPDLVGTDDDRVVYTMAVVAQAMRLGLQDAGNLTVKVGNATTLLLFTGFK</sequence>
<evidence type="ECO:0000313" key="1">
    <source>
        <dbReference type="EMBL" id="KAK8855980.1"/>
    </source>
</evidence>
<protein>
    <submittedName>
        <fullName evidence="1">S-adenosyl-L-methionine-dependent methyltransferase</fullName>
    </submittedName>
</protein>
<keyword evidence="1" id="KW-0489">Methyltransferase</keyword>
<evidence type="ECO:0000313" key="2">
    <source>
        <dbReference type="Proteomes" id="UP001390339"/>
    </source>
</evidence>
<dbReference type="EMBL" id="JAPCWZ010000007">
    <property type="protein sequence ID" value="KAK8855980.1"/>
    <property type="molecule type" value="Genomic_DNA"/>
</dbReference>
<organism evidence="1 2">
    <name type="scientific">Apiospora arundinis</name>
    <dbReference type="NCBI Taxonomy" id="335852"/>
    <lineage>
        <taxon>Eukaryota</taxon>
        <taxon>Fungi</taxon>
        <taxon>Dikarya</taxon>
        <taxon>Ascomycota</taxon>
        <taxon>Pezizomycotina</taxon>
        <taxon>Sordariomycetes</taxon>
        <taxon>Xylariomycetidae</taxon>
        <taxon>Amphisphaeriales</taxon>
        <taxon>Apiosporaceae</taxon>
        <taxon>Apiospora</taxon>
    </lineage>
</organism>
<dbReference type="Proteomes" id="UP001390339">
    <property type="component" value="Unassembled WGS sequence"/>
</dbReference>
<dbReference type="GO" id="GO:0032259">
    <property type="term" value="P:methylation"/>
    <property type="evidence" value="ECO:0007669"/>
    <property type="project" value="UniProtKB-KW"/>
</dbReference>
<accession>A0ABR2I1W9</accession>
<keyword evidence="1" id="KW-0808">Transferase</keyword>
<dbReference type="GO" id="GO:0008168">
    <property type="term" value="F:methyltransferase activity"/>
    <property type="evidence" value="ECO:0007669"/>
    <property type="project" value="UniProtKB-KW"/>
</dbReference>
<gene>
    <name evidence="1" type="ORF">PGQ11_011892</name>
</gene>